<dbReference type="AlphaFoldDB" id="A0AAV2YLL8"/>
<name>A0AAV2YLL8_9STRA</name>
<reference evidence="1" key="1">
    <citation type="submission" date="2022-11" db="EMBL/GenBank/DDBJ databases">
        <authorList>
            <person name="Morgan W.R."/>
            <person name="Tartar A."/>
        </authorList>
    </citation>
    <scope>NUCLEOTIDE SEQUENCE</scope>
    <source>
        <strain evidence="1">ARSEF 373</strain>
    </source>
</reference>
<keyword evidence="2" id="KW-1185">Reference proteome</keyword>
<proteinExistence type="predicted"/>
<sequence length="669" mass="75523">MEELFQYVGQDGQELHAFHKDKVYVYSSPRENSIDRYAVLPVGCYFACSGLVYYEDQCWMKIRRGYFSNAQQNGYLRVEFEHDDDPTTCRTSTEPVRFKHLRRLPSFPSFLCAQERLTLSRIPTYNLHLRKHVTLPTEGTATATSSSHHSTQRHLPAASVFQATECRFNDDFTQLALKITSPFGLVGWINVSFFESLLVVDDPRKSLPKPCYVQNVAPRSGKWMGELPVRDAPSLQAQRLGNLEAFRIARALERKLVKDQVWIRIGEFEYDEQSQQPDEAEDNQRDNLVLVDLGPRRRQTDAAWIVERHANTGERVTKPWSCQSLETASEVGGDNEERYYRNVYAKRPLPLRKSPHLTAEVVGTLEPGAVFLSTKRVLNDKGRMWVRVPLSSFENPQDGAFGYIIQCNAKTNRAMLQEIPRPTKYGPNKAFFQVQVPKQAESEADNNARLEDDSFPVYAESTSTSRELFRVRNGAILSVTSSTINREERRVWYQVLMDEIDDTLIVDRRMGAEERQCVVHIPACHPRVAGTQVAVRPINRSLEKITNPASAKANGTNSGSRVVFSGRASKLFGSSLLHLSTVDLDKETTTKQPASTLGRVAPAAGEDPTSIAKKTLASAPPQSLCTTVTASIRDWIAPALSCRSLQQRQHMYAQLHTDDDDEYLDADDS</sequence>
<reference evidence="1" key="2">
    <citation type="journal article" date="2023" name="Microbiol Resour">
        <title>Decontamination and Annotation of the Draft Genome Sequence of the Oomycete Lagenidium giganteum ARSEF 373.</title>
        <authorList>
            <person name="Morgan W.R."/>
            <person name="Tartar A."/>
        </authorList>
    </citation>
    <scope>NUCLEOTIDE SEQUENCE</scope>
    <source>
        <strain evidence="1">ARSEF 373</strain>
    </source>
</reference>
<comment type="caution">
    <text evidence="1">The sequence shown here is derived from an EMBL/GenBank/DDBJ whole genome shotgun (WGS) entry which is preliminary data.</text>
</comment>
<protein>
    <submittedName>
        <fullName evidence="1">Uncharacterized protein</fullName>
    </submittedName>
</protein>
<gene>
    <name evidence="1" type="ORF">N0F65_003250</name>
</gene>
<evidence type="ECO:0000313" key="2">
    <source>
        <dbReference type="Proteomes" id="UP001146120"/>
    </source>
</evidence>
<organism evidence="1 2">
    <name type="scientific">Lagenidium giganteum</name>
    <dbReference type="NCBI Taxonomy" id="4803"/>
    <lineage>
        <taxon>Eukaryota</taxon>
        <taxon>Sar</taxon>
        <taxon>Stramenopiles</taxon>
        <taxon>Oomycota</taxon>
        <taxon>Peronosporomycetes</taxon>
        <taxon>Pythiales</taxon>
        <taxon>Pythiaceae</taxon>
    </lineage>
</organism>
<dbReference type="Proteomes" id="UP001146120">
    <property type="component" value="Unassembled WGS sequence"/>
</dbReference>
<accession>A0AAV2YLL8</accession>
<dbReference type="EMBL" id="DAKRPA010000253">
    <property type="protein sequence ID" value="DAZ94386.1"/>
    <property type="molecule type" value="Genomic_DNA"/>
</dbReference>
<evidence type="ECO:0000313" key="1">
    <source>
        <dbReference type="EMBL" id="DAZ94386.1"/>
    </source>
</evidence>